<dbReference type="EMBL" id="LUEZ02000012">
    <property type="protein sequence ID" value="RDB28337.1"/>
    <property type="molecule type" value="Genomic_DNA"/>
</dbReference>
<dbReference type="Proteomes" id="UP000076154">
    <property type="component" value="Unassembled WGS sequence"/>
</dbReference>
<accession>A0A369K6A9</accession>
<evidence type="ECO:0000256" key="1">
    <source>
        <dbReference type="SAM" id="MobiDB-lite"/>
    </source>
</evidence>
<comment type="caution">
    <text evidence="2">The sequence shown here is derived from an EMBL/GenBank/DDBJ whole genome shotgun (WGS) entry which is preliminary data.</text>
</comment>
<keyword evidence="3" id="KW-1185">Reference proteome</keyword>
<evidence type="ECO:0000313" key="2">
    <source>
        <dbReference type="EMBL" id="RDB28337.1"/>
    </source>
</evidence>
<dbReference type="AlphaFoldDB" id="A0A369K6A9"/>
<gene>
    <name evidence="2" type="ORF">Hypma_001349</name>
</gene>
<sequence length="414" mass="44163">MQAEPEGWAVGGGAGRGLVDGLRRPWGLARTQPHPATRVVVAVGLSLLFFGHRPSLFRPLSSEVSSVSPVACLSSCPLVTTPLLFRTQPSSLLFISSMAAVTAATTDVTAMQAQLTALSATIQTLIDQNALRPAVTPLDALLGLPANPLALPPGANGAYPVIQTSHLHPHLLSDVTTQVERFELPPTNLGRLLPKTTVDTPVGLSIVIGPNGEATFVQAPSVPGASALLRDVPDVLTFTEAWSVFTSVLQNAHRQLPIAQALTAHLANIVKLSRSFIWSRVLDYHVAFMLLRTQDPFFNPINWMRSEAHLHMEHLLTSRLPSPSPAPTSSSTPPGHLQPHMPRDGRVVHPPGFPVSQQPCWNWNKGACGPDVYPPCPRRHICQICMRADHSSGFCPSAPGAPGAPQRVAPGATA</sequence>
<proteinExistence type="predicted"/>
<reference evidence="2" key="1">
    <citation type="submission" date="2018-04" db="EMBL/GenBank/DDBJ databases">
        <title>Whole genome sequencing of Hypsizygus marmoreus.</title>
        <authorList>
            <person name="Choi I.-G."/>
            <person name="Min B."/>
            <person name="Kim J.-G."/>
            <person name="Kim S."/>
            <person name="Oh Y.-L."/>
            <person name="Kong W.-S."/>
            <person name="Park H."/>
            <person name="Jeong J."/>
            <person name="Song E.-S."/>
        </authorList>
    </citation>
    <scope>NUCLEOTIDE SEQUENCE [LARGE SCALE GENOMIC DNA]</scope>
    <source>
        <strain evidence="2">51987-8</strain>
    </source>
</reference>
<dbReference type="InParanoid" id="A0A369K6A9"/>
<name>A0A369K6A9_HYPMA</name>
<evidence type="ECO:0008006" key="4">
    <source>
        <dbReference type="Google" id="ProtNLM"/>
    </source>
</evidence>
<protein>
    <recommendedName>
        <fullName evidence="4">C3H1-type domain-containing protein</fullName>
    </recommendedName>
</protein>
<dbReference type="OrthoDB" id="2935496at2759"/>
<organism evidence="2 3">
    <name type="scientific">Hypsizygus marmoreus</name>
    <name type="common">White beech mushroom</name>
    <name type="synonym">Agaricus marmoreus</name>
    <dbReference type="NCBI Taxonomy" id="39966"/>
    <lineage>
        <taxon>Eukaryota</taxon>
        <taxon>Fungi</taxon>
        <taxon>Dikarya</taxon>
        <taxon>Basidiomycota</taxon>
        <taxon>Agaricomycotina</taxon>
        <taxon>Agaricomycetes</taxon>
        <taxon>Agaricomycetidae</taxon>
        <taxon>Agaricales</taxon>
        <taxon>Tricholomatineae</taxon>
        <taxon>Lyophyllaceae</taxon>
        <taxon>Hypsizygus</taxon>
    </lineage>
</organism>
<feature type="compositionally biased region" description="Low complexity" evidence="1">
    <location>
        <begin position="318"/>
        <end position="334"/>
    </location>
</feature>
<feature type="region of interest" description="Disordered" evidence="1">
    <location>
        <begin position="318"/>
        <end position="349"/>
    </location>
</feature>
<evidence type="ECO:0000313" key="3">
    <source>
        <dbReference type="Proteomes" id="UP000076154"/>
    </source>
</evidence>